<feature type="region of interest" description="Disordered" evidence="1">
    <location>
        <begin position="447"/>
        <end position="469"/>
    </location>
</feature>
<organism evidence="3 4">
    <name type="scientific">Huso huso</name>
    <name type="common">Beluga</name>
    <name type="synonym">Acipenser huso</name>
    <dbReference type="NCBI Taxonomy" id="61971"/>
    <lineage>
        <taxon>Eukaryota</taxon>
        <taxon>Metazoa</taxon>
        <taxon>Chordata</taxon>
        <taxon>Craniata</taxon>
        <taxon>Vertebrata</taxon>
        <taxon>Euteleostomi</taxon>
        <taxon>Actinopterygii</taxon>
        <taxon>Chondrostei</taxon>
        <taxon>Acipenseriformes</taxon>
        <taxon>Acipenseridae</taxon>
        <taxon>Huso</taxon>
    </lineage>
</organism>
<dbReference type="InterPro" id="IPR009060">
    <property type="entry name" value="UBA-like_sf"/>
</dbReference>
<reference evidence="3 4" key="1">
    <citation type="submission" date="2021-05" db="EMBL/GenBank/DDBJ databases">
        <authorList>
            <person name="Zahm M."/>
            <person name="Klopp C."/>
            <person name="Cabau C."/>
            <person name="Kuhl H."/>
            <person name="Suciu R."/>
            <person name="Ciorpac M."/>
            <person name="Holostenco D."/>
            <person name="Gessner J."/>
            <person name="Wuertz S."/>
            <person name="Hohne C."/>
            <person name="Stock M."/>
            <person name="Gislard M."/>
            <person name="Lluch J."/>
            <person name="Milhes M."/>
            <person name="Lampietro C."/>
            <person name="Lopez Roques C."/>
            <person name="Donnadieu C."/>
            <person name="Du K."/>
            <person name="Schartl M."/>
            <person name="Guiguen Y."/>
        </authorList>
    </citation>
    <scope>NUCLEOTIDE SEQUENCE [LARGE SCALE GENOMIC DNA]</scope>
    <source>
        <strain evidence="3">Hh-F2</strain>
        <tissue evidence="3">Blood</tissue>
    </source>
</reference>
<dbReference type="InterPro" id="IPR015940">
    <property type="entry name" value="UBA"/>
</dbReference>
<dbReference type="Pfam" id="PF00627">
    <property type="entry name" value="UBA"/>
    <property type="match status" value="1"/>
</dbReference>
<dbReference type="PANTHER" id="PTHR12948:SF3">
    <property type="entry name" value="NEDD8 ULTIMATE BUSTER 1"/>
    <property type="match status" value="1"/>
</dbReference>
<feature type="domain" description="UBA" evidence="2">
    <location>
        <begin position="459"/>
        <end position="507"/>
    </location>
</feature>
<keyword evidence="4" id="KW-1185">Reference proteome</keyword>
<name>A0ABR1A534_HUSHU</name>
<comment type="caution">
    <text evidence="3">The sequence shown here is derived from an EMBL/GenBank/DDBJ whole genome shotgun (WGS) entry which is preliminary data.</text>
</comment>
<dbReference type="Gene3D" id="1.10.8.10">
    <property type="entry name" value="DNA helicase RuvA subunit, C-terminal domain"/>
    <property type="match status" value="3"/>
</dbReference>
<dbReference type="PROSITE" id="PS50030">
    <property type="entry name" value="UBA"/>
    <property type="match status" value="3"/>
</dbReference>
<dbReference type="Proteomes" id="UP001369086">
    <property type="component" value="Unassembled WGS sequence"/>
</dbReference>
<dbReference type="InterPro" id="IPR039749">
    <property type="entry name" value="NUB1"/>
</dbReference>
<dbReference type="SUPFAM" id="SSF46934">
    <property type="entry name" value="UBA-like"/>
    <property type="match status" value="3"/>
</dbReference>
<feature type="compositionally biased region" description="Low complexity" evidence="1">
    <location>
        <begin position="573"/>
        <end position="594"/>
    </location>
</feature>
<feature type="compositionally biased region" description="Basic and acidic residues" evidence="1">
    <location>
        <begin position="450"/>
        <end position="460"/>
    </location>
</feature>
<accession>A0ABR1A534</accession>
<dbReference type="CDD" id="cd14291">
    <property type="entry name" value="UBA1_NUB1_like"/>
    <property type="match status" value="1"/>
</dbReference>
<dbReference type="Gene3D" id="3.10.20.90">
    <property type="entry name" value="Phosphatidylinositol 3-kinase Catalytic Subunit, Chain A, domain 1"/>
    <property type="match status" value="1"/>
</dbReference>
<feature type="domain" description="UBA" evidence="2">
    <location>
        <begin position="522"/>
        <end position="563"/>
    </location>
</feature>
<gene>
    <name evidence="3" type="ORF">HHUSO_G4488</name>
</gene>
<evidence type="ECO:0000256" key="1">
    <source>
        <dbReference type="SAM" id="MobiDB-lite"/>
    </source>
</evidence>
<evidence type="ECO:0000313" key="4">
    <source>
        <dbReference type="Proteomes" id="UP001369086"/>
    </source>
</evidence>
<dbReference type="EMBL" id="JAHFZB010000003">
    <property type="protein sequence ID" value="KAK6492202.1"/>
    <property type="molecule type" value="Genomic_DNA"/>
</dbReference>
<protein>
    <submittedName>
        <fullName evidence="3">NEDD8 ultimate buster 1-like isoform X1</fullName>
    </submittedName>
</protein>
<feature type="region of interest" description="Disordered" evidence="1">
    <location>
        <begin position="572"/>
        <end position="601"/>
    </location>
</feature>
<dbReference type="PANTHER" id="PTHR12948">
    <property type="entry name" value="NEDD8 ULTIMATE BUSTER-1 BS4 PROTEIN"/>
    <property type="match status" value="1"/>
</dbReference>
<evidence type="ECO:0000259" key="2">
    <source>
        <dbReference type="PROSITE" id="PS50030"/>
    </source>
</evidence>
<dbReference type="Pfam" id="PF18037">
    <property type="entry name" value="Ubiquitin_5"/>
    <property type="match status" value="1"/>
</dbReference>
<dbReference type="CDD" id="cd17062">
    <property type="entry name" value="Ubl_NUB1"/>
    <property type="match status" value="1"/>
</dbReference>
<feature type="domain" description="UBA" evidence="2">
    <location>
        <begin position="411"/>
        <end position="451"/>
    </location>
</feature>
<dbReference type="SMART" id="SM00165">
    <property type="entry name" value="UBA"/>
    <property type="match status" value="3"/>
</dbReference>
<dbReference type="CDD" id="cd14292">
    <property type="entry name" value="UBA2_NUB1"/>
    <property type="match status" value="1"/>
</dbReference>
<dbReference type="SUPFAM" id="SSF54236">
    <property type="entry name" value="Ubiquitin-like"/>
    <property type="match status" value="1"/>
</dbReference>
<dbReference type="InterPro" id="IPR041207">
    <property type="entry name" value="NUB1_ubiquitin-like_dom"/>
</dbReference>
<proteinExistence type="predicted"/>
<evidence type="ECO:0000313" key="3">
    <source>
        <dbReference type="EMBL" id="KAK6492202.1"/>
    </source>
</evidence>
<dbReference type="InterPro" id="IPR029071">
    <property type="entry name" value="Ubiquitin-like_domsf"/>
</dbReference>
<sequence>MTKTKTDTISTDDCKVKPPLLIVVEERKSFQGQTFYNCFKGQMAQEEYLQLKLKTCLRSDNVQLGKAPHTTENNEAGQQAIKEFAEKYAPNLNLNATEVESALEAVSSLTIKREKANETYKTEGVATLEIALPKEYKQGSQRPYLETTLDITSNQLMAMISEKFGVGTNMKLFLSGKTVGAGKTLQEQGVKHNSKIMVLSLKESEEDKQKMAMEEKQRQIKNETITRIQKGFEILSERDGSMDPDTTPFLEITDQKGNPIKIPPAERKALILAMGLHEKGRALLKKKDYETSLCLLLQADEQFSKCGPQLLNTVDNYAVLQLDIVWCYRALENLDYLEDAKERLQKAESCFLKCYGEEQTRLLQIKGNSWREEVLFLRLYLLQGFLFFLRGEDKLAAEKVVKVEDMYMQLCVDPLQMTQLVDLGYTEQEARLGLRACRGNLNEAANHISQRREEKAEMKRKERQKRRKHVDDINTLREMGCSKRDAARALHDAEGDLDRAFQILLDNNRLVETTSNDTESSGMDSSNREVLINQLGFDRDSAAAALGLAGGNVQLATQLLVHHRGNLPPDVLSPSLRFSSSEEPSTSSNSAGSPINPGDEQMDLDLVNEVLRNIPNHEEDYLDLNLEEESEVIAKLKSYLETKHQAPC</sequence>